<evidence type="ECO:0000313" key="1">
    <source>
        <dbReference type="EMBL" id="OQD84497.1"/>
    </source>
</evidence>
<dbReference type="AlphaFoldDB" id="A0A1V6Q640"/>
<dbReference type="STRING" id="60172.A0A1V6Q640"/>
<comment type="caution">
    <text evidence="1">The sequence shown here is derived from an EMBL/GenBank/DDBJ whole genome shotgun (WGS) entry which is preliminary data.</text>
</comment>
<name>A0A1V6Q640_9EURO</name>
<reference evidence="2" key="1">
    <citation type="journal article" date="2017" name="Nat. Microbiol.">
        <title>Global analysis of biosynthetic gene clusters reveals vast potential of secondary metabolite production in Penicillium species.</title>
        <authorList>
            <person name="Nielsen J.C."/>
            <person name="Grijseels S."/>
            <person name="Prigent S."/>
            <person name="Ji B."/>
            <person name="Dainat J."/>
            <person name="Nielsen K.F."/>
            <person name="Frisvad J.C."/>
            <person name="Workman M."/>
            <person name="Nielsen J."/>
        </authorList>
    </citation>
    <scope>NUCLEOTIDE SEQUENCE [LARGE SCALE GENOMIC DNA]</scope>
    <source>
        <strain evidence="2">IBT 29525</strain>
    </source>
</reference>
<protein>
    <submittedName>
        <fullName evidence="1">Uncharacterized protein</fullName>
    </submittedName>
</protein>
<dbReference type="EMBL" id="MDYO01000117">
    <property type="protein sequence ID" value="OQD84497.1"/>
    <property type="molecule type" value="Genomic_DNA"/>
</dbReference>
<keyword evidence="2" id="KW-1185">Reference proteome</keyword>
<organism evidence="1 2">
    <name type="scientific">Penicillium solitum</name>
    <dbReference type="NCBI Taxonomy" id="60172"/>
    <lineage>
        <taxon>Eukaryota</taxon>
        <taxon>Fungi</taxon>
        <taxon>Dikarya</taxon>
        <taxon>Ascomycota</taxon>
        <taxon>Pezizomycotina</taxon>
        <taxon>Eurotiomycetes</taxon>
        <taxon>Eurotiomycetidae</taxon>
        <taxon>Eurotiales</taxon>
        <taxon>Aspergillaceae</taxon>
        <taxon>Penicillium</taxon>
    </lineage>
</organism>
<sequence>MSPPMLYEVLTIYFPVDLDPATISSLEKFSVLPRWHIDGEDPVEYPSAALKAQTPVMWKEGTCEYQGQTARRFVYFIKFVNEEGERIYKEKVRYDPGGRTPLDIMSYFFGQLEDLGMIGYEPRHVEFVEIVHYVPENYVSEPLPTQLMECPPHNIADLEGDCDDL</sequence>
<proteinExistence type="predicted"/>
<accession>A0A1V6Q640</accession>
<dbReference type="Proteomes" id="UP000191612">
    <property type="component" value="Unassembled WGS sequence"/>
</dbReference>
<evidence type="ECO:0000313" key="2">
    <source>
        <dbReference type="Proteomes" id="UP000191612"/>
    </source>
</evidence>
<gene>
    <name evidence="1" type="ORF">PENSOL_c118G05134</name>
</gene>